<dbReference type="AlphaFoldDB" id="A0A1R1XN39"/>
<keyword evidence="3" id="KW-1185">Reference proteome</keyword>
<evidence type="ECO:0000256" key="1">
    <source>
        <dbReference type="SAM" id="MobiDB-lite"/>
    </source>
</evidence>
<reference evidence="3" key="1">
    <citation type="submission" date="2017-01" db="EMBL/GenBank/DDBJ databases">
        <authorList>
            <person name="Wang Y."/>
            <person name="White M."/>
            <person name="Kvist S."/>
            <person name="Moncalvo J.-M."/>
        </authorList>
    </citation>
    <scope>NUCLEOTIDE SEQUENCE [LARGE SCALE GENOMIC DNA]</scope>
    <source>
        <strain evidence="3">ID-206-W2</strain>
    </source>
</reference>
<comment type="caution">
    <text evidence="2">The sequence shown here is derived from an EMBL/GenBank/DDBJ whole genome shotgun (WGS) entry which is preliminary data.</text>
</comment>
<organism evidence="2 3">
    <name type="scientific">Smittium culicis</name>
    <dbReference type="NCBI Taxonomy" id="133412"/>
    <lineage>
        <taxon>Eukaryota</taxon>
        <taxon>Fungi</taxon>
        <taxon>Fungi incertae sedis</taxon>
        <taxon>Zoopagomycota</taxon>
        <taxon>Kickxellomycotina</taxon>
        <taxon>Harpellomycetes</taxon>
        <taxon>Harpellales</taxon>
        <taxon>Legeriomycetaceae</taxon>
        <taxon>Smittium</taxon>
    </lineage>
</organism>
<evidence type="ECO:0000313" key="2">
    <source>
        <dbReference type="EMBL" id="OMJ16046.1"/>
    </source>
</evidence>
<accession>A0A1R1XN39</accession>
<proteinExistence type="predicted"/>
<evidence type="ECO:0000313" key="3">
    <source>
        <dbReference type="Proteomes" id="UP000187429"/>
    </source>
</evidence>
<dbReference type="EMBL" id="LSSM01004030">
    <property type="protein sequence ID" value="OMJ16046.1"/>
    <property type="molecule type" value="Genomic_DNA"/>
</dbReference>
<sequence>MGKGSNSLPKSWYWDVQPAKFVATHFGTVRKFLTCPNPGCKTTGGFIIDSNGTEYLENFKAVVIKDTTINRKLGLPCPIDRTPESSSRVDASFIESATTVINTPSGSVDKQRAPADTSSPAISSLFNKSFFGDFTPIKQLVSSGSKKQLVSDSDNISRPLSDFSIGYSPVSNKRQSSTSSGSSKRPHLSSSITVTNEAFSHRMDLHLNDVKELINKNRSSNQDQIQKL</sequence>
<dbReference type="OrthoDB" id="5599800at2759"/>
<name>A0A1R1XN39_9FUNG</name>
<gene>
    <name evidence="2" type="ORF">AYI69_g7983</name>
</gene>
<dbReference type="Proteomes" id="UP000187429">
    <property type="component" value="Unassembled WGS sequence"/>
</dbReference>
<protein>
    <submittedName>
        <fullName evidence="2">Uncharacterized protein</fullName>
    </submittedName>
</protein>
<feature type="region of interest" description="Disordered" evidence="1">
    <location>
        <begin position="167"/>
        <end position="192"/>
    </location>
</feature>